<protein>
    <submittedName>
        <fullName evidence="1">Uncharacterized protein</fullName>
    </submittedName>
</protein>
<proteinExistence type="predicted"/>
<feature type="non-terminal residue" evidence="1">
    <location>
        <position position="1"/>
    </location>
</feature>
<dbReference type="EMBL" id="UINC01102145">
    <property type="protein sequence ID" value="SVC63531.1"/>
    <property type="molecule type" value="Genomic_DNA"/>
</dbReference>
<gene>
    <name evidence="1" type="ORF">METZ01_LOCUS316385</name>
</gene>
<evidence type="ECO:0000313" key="1">
    <source>
        <dbReference type="EMBL" id="SVC63531.1"/>
    </source>
</evidence>
<sequence length="364" mass="41578">LPKIGGIRTSANKVRIENAAYIDRIGENVNLSPTNRVEISSYDRSPLDSNRVGVYFSPIDVMNQDIINQLSDFNFDQYLGDPRDDDKQQYRDLESVKLEYFKKYTGANNFWDYLRLLNYFDHSLFNQLETLLPARSKAVVGVLIEPNILERNKQPRSYPTYEDTSFEITIPLNEQDGGYISQSAENDYLEVVKNVTHLDREMDEDSSYDFDSENTYYQASITESILGKPSLRDFNRVDKLGWVGRNYMTSSITMGGPIGAFTESIGMIDNQRVSTFNKKRLYIYNSKEEFLQGSASSVSFVTSSFEKITEYSTGLRRINFEGSKNTNKTALPTIDSNGNQTYDAVTYILTNPYTLVSDARESVQ</sequence>
<dbReference type="AlphaFoldDB" id="A0A382NVD4"/>
<reference evidence="1" key="1">
    <citation type="submission" date="2018-05" db="EMBL/GenBank/DDBJ databases">
        <authorList>
            <person name="Lanie J.A."/>
            <person name="Ng W.-L."/>
            <person name="Kazmierczak K.M."/>
            <person name="Andrzejewski T.M."/>
            <person name="Davidsen T.M."/>
            <person name="Wayne K.J."/>
            <person name="Tettelin H."/>
            <person name="Glass J.I."/>
            <person name="Rusch D."/>
            <person name="Podicherti R."/>
            <person name="Tsui H.-C.T."/>
            <person name="Winkler M.E."/>
        </authorList>
    </citation>
    <scope>NUCLEOTIDE SEQUENCE</scope>
</reference>
<feature type="non-terminal residue" evidence="1">
    <location>
        <position position="364"/>
    </location>
</feature>
<name>A0A382NVD4_9ZZZZ</name>
<organism evidence="1">
    <name type="scientific">marine metagenome</name>
    <dbReference type="NCBI Taxonomy" id="408172"/>
    <lineage>
        <taxon>unclassified sequences</taxon>
        <taxon>metagenomes</taxon>
        <taxon>ecological metagenomes</taxon>
    </lineage>
</organism>
<accession>A0A382NVD4</accession>